<dbReference type="Proteomes" id="UP000197007">
    <property type="component" value="Chromosome"/>
</dbReference>
<name>A0A1Z4BPT8_9FLAO</name>
<dbReference type="Gene3D" id="3.30.230.10">
    <property type="match status" value="1"/>
</dbReference>
<dbReference type="GO" id="GO:0016301">
    <property type="term" value="F:kinase activity"/>
    <property type="evidence" value="ECO:0007669"/>
    <property type="project" value="UniProtKB-KW"/>
</dbReference>
<sequence length="299" mass="33884">MRVTQTYSFHSNGKLLITGEYAVLDGALAFALPTRKGQTLEVTENDVQGGWQAFDSNGNLWFDSAVLTTDADQKVAQTLQKILTTAAELNPDFKNKWMYSQVQTHLEFPRLWGLGTSSTLINNIAQWATVNPYELLFKSFGGSGYDIACAKSQTPLLYRLQEDKPHSYPLRFLFPHTHYIYFVYLNQKQNSREGIARYRSVSKSKRKLAESITHLTEHLVLAYTIADFCAILNEHEMLISEYLGIPTVKEYLFSDYKGTVKSLGAWGGDFVLAISETEDTPNYFSSKGFDICIPYDEMV</sequence>
<organism evidence="1 2">
    <name type="scientific">Capnocytophaga endodontalis</name>
    <dbReference type="NCBI Taxonomy" id="2708117"/>
    <lineage>
        <taxon>Bacteria</taxon>
        <taxon>Pseudomonadati</taxon>
        <taxon>Bacteroidota</taxon>
        <taxon>Flavobacteriia</taxon>
        <taxon>Flavobacteriales</taxon>
        <taxon>Flavobacteriaceae</taxon>
        <taxon>Capnocytophaga</taxon>
    </lineage>
</organism>
<dbReference type="AlphaFoldDB" id="A0A1Z4BPT8"/>
<accession>A0A1Z4BPT8</accession>
<dbReference type="InterPro" id="IPR047765">
    <property type="entry name" value="GHMP_GYDIA-like"/>
</dbReference>
<reference evidence="2" key="1">
    <citation type="submission" date="2017-06" db="EMBL/GenBank/DDBJ databases">
        <title>Complete genome sequence of Capnocytophaga sp. KCOM 1579 (=ChDC OS43) isolated from a human refractory periapical abscess lesion.</title>
        <authorList>
            <person name="Kook J.-K."/>
            <person name="Park S.-N."/>
            <person name="Lim Y.K."/>
            <person name="Roh H."/>
        </authorList>
    </citation>
    <scope>NUCLEOTIDE SEQUENCE [LARGE SCALE GENOMIC DNA]</scope>
    <source>
        <strain evidence="2">ChDC OS43</strain>
    </source>
</reference>
<dbReference type="KEGG" id="capn:CBG49_09625"/>
<gene>
    <name evidence="1" type="ORF">CBG49_09625</name>
</gene>
<dbReference type="InterPro" id="IPR014721">
    <property type="entry name" value="Ribsml_uS5_D2-typ_fold_subgr"/>
</dbReference>
<protein>
    <submittedName>
        <fullName evidence="1">GHMP kinase</fullName>
    </submittedName>
</protein>
<evidence type="ECO:0000313" key="1">
    <source>
        <dbReference type="EMBL" id="ASF43316.1"/>
    </source>
</evidence>
<dbReference type="InterPro" id="IPR020568">
    <property type="entry name" value="Ribosomal_Su5_D2-typ_SF"/>
</dbReference>
<keyword evidence="1" id="KW-0808">Transferase</keyword>
<evidence type="ECO:0000313" key="2">
    <source>
        <dbReference type="Proteomes" id="UP000197007"/>
    </source>
</evidence>
<dbReference type="RefSeq" id="WP_088594327.1">
    <property type="nucleotide sequence ID" value="NZ_CP022022.1"/>
</dbReference>
<keyword evidence="1" id="KW-0418">Kinase</keyword>
<dbReference type="EMBL" id="CP022022">
    <property type="protein sequence ID" value="ASF43316.1"/>
    <property type="molecule type" value="Genomic_DNA"/>
</dbReference>
<dbReference type="SUPFAM" id="SSF54211">
    <property type="entry name" value="Ribosomal protein S5 domain 2-like"/>
    <property type="match status" value="1"/>
</dbReference>
<keyword evidence="2" id="KW-1185">Reference proteome</keyword>
<proteinExistence type="predicted"/>
<dbReference type="NCBIfam" id="NF040656">
    <property type="entry name" value="GHMP_GYDIA"/>
    <property type="match status" value="1"/>
</dbReference>